<keyword evidence="5 7" id="KW-0472">Membrane</keyword>
<dbReference type="AlphaFoldDB" id="A0A9W7BAY0"/>
<feature type="transmembrane region" description="Helical" evidence="7">
    <location>
        <begin position="329"/>
        <end position="346"/>
    </location>
</feature>
<feature type="transmembrane region" description="Helical" evidence="7">
    <location>
        <begin position="300"/>
        <end position="322"/>
    </location>
</feature>
<dbReference type="PANTHER" id="PTHR23510:SF3">
    <property type="entry name" value="MAJOR FACILITATOR SUPERFAMILY DOMAIN-CONTAINING PROTEIN 8"/>
    <property type="match status" value="1"/>
</dbReference>
<dbReference type="Pfam" id="PF07690">
    <property type="entry name" value="MFS_1"/>
    <property type="match status" value="1"/>
</dbReference>
<name>A0A9W7BAY0_9STRA</name>
<feature type="transmembrane region" description="Helical" evidence="7">
    <location>
        <begin position="263"/>
        <end position="280"/>
    </location>
</feature>
<feature type="transmembrane region" description="Helical" evidence="7">
    <location>
        <begin position="358"/>
        <end position="384"/>
    </location>
</feature>
<dbReference type="SUPFAM" id="SSF103473">
    <property type="entry name" value="MFS general substrate transporter"/>
    <property type="match status" value="1"/>
</dbReference>
<dbReference type="PANTHER" id="PTHR23510">
    <property type="entry name" value="INNER MEMBRANE TRANSPORT PROTEIN YAJR"/>
    <property type="match status" value="1"/>
</dbReference>
<dbReference type="PROSITE" id="PS50850">
    <property type="entry name" value="MFS"/>
    <property type="match status" value="1"/>
</dbReference>
<dbReference type="InterPro" id="IPR011701">
    <property type="entry name" value="MFS"/>
</dbReference>
<feature type="transmembrane region" description="Helical" evidence="7">
    <location>
        <begin position="20"/>
        <end position="41"/>
    </location>
</feature>
<evidence type="ECO:0000256" key="4">
    <source>
        <dbReference type="ARBA" id="ARBA00022989"/>
    </source>
</evidence>
<dbReference type="GO" id="GO:0012505">
    <property type="term" value="C:endomembrane system"/>
    <property type="evidence" value="ECO:0007669"/>
    <property type="project" value="UniProtKB-SubCell"/>
</dbReference>
<evidence type="ECO:0000313" key="10">
    <source>
        <dbReference type="Proteomes" id="UP001162640"/>
    </source>
</evidence>
<feature type="domain" description="Major facilitator superfamily (MFS) profile" evidence="8">
    <location>
        <begin position="17"/>
        <end position="459"/>
    </location>
</feature>
<dbReference type="InterPro" id="IPR036259">
    <property type="entry name" value="MFS_trans_sf"/>
</dbReference>
<dbReference type="InterPro" id="IPR020846">
    <property type="entry name" value="MFS_dom"/>
</dbReference>
<feature type="transmembrane region" description="Helical" evidence="7">
    <location>
        <begin position="432"/>
        <end position="450"/>
    </location>
</feature>
<evidence type="ECO:0000256" key="3">
    <source>
        <dbReference type="ARBA" id="ARBA00022692"/>
    </source>
</evidence>
<dbReference type="InterPro" id="IPR051068">
    <property type="entry name" value="MFS_Domain-Containing_Protein"/>
</dbReference>
<evidence type="ECO:0000256" key="2">
    <source>
        <dbReference type="ARBA" id="ARBA00022448"/>
    </source>
</evidence>
<comment type="subcellular location">
    <subcellularLocation>
        <location evidence="1">Endomembrane system</location>
        <topology evidence="1">Multi-pass membrane protein</topology>
    </subcellularLocation>
</comment>
<dbReference type="GO" id="GO:0022857">
    <property type="term" value="F:transmembrane transporter activity"/>
    <property type="evidence" value="ECO:0007669"/>
    <property type="project" value="InterPro"/>
</dbReference>
<evidence type="ECO:0000256" key="1">
    <source>
        <dbReference type="ARBA" id="ARBA00004127"/>
    </source>
</evidence>
<feature type="compositionally biased region" description="Basic and acidic residues" evidence="6">
    <location>
        <begin position="527"/>
        <end position="537"/>
    </location>
</feature>
<organism evidence="9 10">
    <name type="scientific">Triparma laevis f. inornata</name>
    <dbReference type="NCBI Taxonomy" id="1714386"/>
    <lineage>
        <taxon>Eukaryota</taxon>
        <taxon>Sar</taxon>
        <taxon>Stramenopiles</taxon>
        <taxon>Ochrophyta</taxon>
        <taxon>Bolidophyceae</taxon>
        <taxon>Parmales</taxon>
        <taxon>Triparmaceae</taxon>
        <taxon>Triparma</taxon>
    </lineage>
</organism>
<feature type="compositionally biased region" description="Gly residues" evidence="6">
    <location>
        <begin position="538"/>
        <end position="553"/>
    </location>
</feature>
<dbReference type="EMBL" id="BLQM01000343">
    <property type="protein sequence ID" value="GMH84367.1"/>
    <property type="molecule type" value="Genomic_DNA"/>
</dbReference>
<evidence type="ECO:0000256" key="7">
    <source>
        <dbReference type="SAM" id="Phobius"/>
    </source>
</evidence>
<accession>A0A9W7BAY0</accession>
<dbReference type="GO" id="GO:0005765">
    <property type="term" value="C:lysosomal membrane"/>
    <property type="evidence" value="ECO:0007669"/>
    <property type="project" value="TreeGrafter"/>
</dbReference>
<gene>
    <name evidence="9" type="ORF">TL16_g09902</name>
</gene>
<keyword evidence="3 7" id="KW-0812">Transmembrane</keyword>
<proteinExistence type="predicted"/>
<comment type="caution">
    <text evidence="9">The sequence shown here is derived from an EMBL/GenBank/DDBJ whole genome shotgun (WGS) entry which is preliminary data.</text>
</comment>
<feature type="region of interest" description="Disordered" evidence="6">
    <location>
        <begin position="522"/>
        <end position="553"/>
    </location>
</feature>
<protein>
    <recommendedName>
        <fullName evidence="8">Major facilitator superfamily (MFS) profile domain-containing protein</fullName>
    </recommendedName>
</protein>
<feature type="transmembrane region" description="Helical" evidence="7">
    <location>
        <begin position="191"/>
        <end position="213"/>
    </location>
</feature>
<evidence type="ECO:0000313" key="9">
    <source>
        <dbReference type="EMBL" id="GMH84367.1"/>
    </source>
</evidence>
<dbReference type="Gene3D" id="1.20.1250.20">
    <property type="entry name" value="MFS general substrate transporter like domains"/>
    <property type="match status" value="1"/>
</dbReference>
<keyword evidence="2" id="KW-0813">Transport</keyword>
<dbReference type="Proteomes" id="UP001162640">
    <property type="component" value="Unassembled WGS sequence"/>
</dbReference>
<feature type="transmembrane region" description="Helical" evidence="7">
    <location>
        <begin position="159"/>
        <end position="179"/>
    </location>
</feature>
<feature type="transmembrane region" description="Helical" evidence="7">
    <location>
        <begin position="53"/>
        <end position="76"/>
    </location>
</feature>
<keyword evidence="4 7" id="KW-1133">Transmembrane helix</keyword>
<evidence type="ECO:0000256" key="6">
    <source>
        <dbReference type="SAM" id="MobiDB-lite"/>
    </source>
</evidence>
<sequence length="553" mass="59882">MSSSSPSLPRDAHTNNYLPLFYFNVFFACVSFSIIMPSLSPYLERCGAGDPTYLAWVVCIYSIGEMVGSLLFGALYNHSVQKSRTEGPRFVLCVVVLTGIVGSVLYLLGDILKCPSLVFWARLLQGLWTGGQQSVEQAYLAFAAKPGERTELTSRLGTFAVLGFILGPAFGAMFTTVNFRIDMLNLTVDPYTAPGIFILFIGFAMFIATYTRFRPSAVSGREMTGHSSKSSLEALNGSVDGDSETAGLLGGDSKYLPKPSTTAITSLLIMFFVHFYSFAVQETITTPLVLNLYEFEQYQVNLLFIGVGVLSLFTSAAVGFLSRFFSDRAMLVLSLVLGLVGSLLLVDSNKEFLPLPRFFLGFAIITVAFPFGRNVTISIFSAVLGEVEQGFYMGLMLAVGAIPRALGPFWAILSLKLAADENTGMYHTWLEFGTSSFLFVASLLLIIPTFKTLVPFEDYYGLGGEEGEGEDAEVGAKSPKGKHQMTLIKVGDRRNSLRPSTVAQIQGEFDSSQNLTGLIGSSFGSAKKSDRDKKEWFGGRGKGGGGGGYGAVE</sequence>
<reference evidence="10" key="1">
    <citation type="journal article" date="2023" name="Commun. Biol.">
        <title>Genome analysis of Parmales, the sister group of diatoms, reveals the evolutionary specialization of diatoms from phago-mixotrophs to photoautotrophs.</title>
        <authorList>
            <person name="Ban H."/>
            <person name="Sato S."/>
            <person name="Yoshikawa S."/>
            <person name="Yamada K."/>
            <person name="Nakamura Y."/>
            <person name="Ichinomiya M."/>
            <person name="Sato N."/>
            <person name="Blanc-Mathieu R."/>
            <person name="Endo H."/>
            <person name="Kuwata A."/>
            <person name="Ogata H."/>
        </authorList>
    </citation>
    <scope>NUCLEOTIDE SEQUENCE [LARGE SCALE GENOMIC DNA]</scope>
</reference>
<feature type="transmembrane region" description="Helical" evidence="7">
    <location>
        <begin position="391"/>
        <end position="412"/>
    </location>
</feature>
<feature type="transmembrane region" description="Helical" evidence="7">
    <location>
        <begin position="88"/>
        <end position="108"/>
    </location>
</feature>
<evidence type="ECO:0000256" key="5">
    <source>
        <dbReference type="ARBA" id="ARBA00023136"/>
    </source>
</evidence>
<evidence type="ECO:0000259" key="8">
    <source>
        <dbReference type="PROSITE" id="PS50850"/>
    </source>
</evidence>